<evidence type="ECO:0000313" key="9">
    <source>
        <dbReference type="EMBL" id="QDV76333.1"/>
    </source>
</evidence>
<organism evidence="9 10">
    <name type="scientific">Botrimarina mediterranea</name>
    <dbReference type="NCBI Taxonomy" id="2528022"/>
    <lineage>
        <taxon>Bacteria</taxon>
        <taxon>Pseudomonadati</taxon>
        <taxon>Planctomycetota</taxon>
        <taxon>Planctomycetia</taxon>
        <taxon>Pirellulales</taxon>
        <taxon>Lacipirellulaceae</taxon>
        <taxon>Botrimarina</taxon>
    </lineage>
</organism>
<evidence type="ECO:0000313" key="10">
    <source>
        <dbReference type="Proteomes" id="UP000316426"/>
    </source>
</evidence>
<evidence type="ECO:0000256" key="5">
    <source>
        <dbReference type="ARBA" id="ARBA00023136"/>
    </source>
</evidence>
<evidence type="ECO:0000256" key="4">
    <source>
        <dbReference type="ARBA" id="ARBA00022989"/>
    </source>
</evidence>
<dbReference type="Pfam" id="PF03176">
    <property type="entry name" value="MMPL"/>
    <property type="match status" value="2"/>
</dbReference>
<dbReference type="InterPro" id="IPR004869">
    <property type="entry name" value="MMPL_dom"/>
</dbReference>
<evidence type="ECO:0000256" key="3">
    <source>
        <dbReference type="ARBA" id="ARBA00022692"/>
    </source>
</evidence>
<evidence type="ECO:0000256" key="2">
    <source>
        <dbReference type="ARBA" id="ARBA00022475"/>
    </source>
</evidence>
<feature type="transmembrane region" description="Helical" evidence="7">
    <location>
        <begin position="884"/>
        <end position="907"/>
    </location>
</feature>
<keyword evidence="10" id="KW-1185">Reference proteome</keyword>
<evidence type="ECO:0000256" key="6">
    <source>
        <dbReference type="SAM" id="MobiDB-lite"/>
    </source>
</evidence>
<dbReference type="EMBL" id="CP036349">
    <property type="protein sequence ID" value="QDV76333.1"/>
    <property type="molecule type" value="Genomic_DNA"/>
</dbReference>
<dbReference type="GO" id="GO:0005886">
    <property type="term" value="C:plasma membrane"/>
    <property type="evidence" value="ECO:0007669"/>
    <property type="project" value="UniProtKB-SubCell"/>
</dbReference>
<feature type="transmembrane region" description="Helical" evidence="7">
    <location>
        <begin position="37"/>
        <end position="55"/>
    </location>
</feature>
<feature type="transmembrane region" description="Helical" evidence="7">
    <location>
        <begin position="913"/>
        <end position="937"/>
    </location>
</feature>
<dbReference type="AlphaFoldDB" id="A0A518KEY1"/>
<feature type="region of interest" description="Disordered" evidence="6">
    <location>
        <begin position="955"/>
        <end position="1003"/>
    </location>
</feature>
<evidence type="ECO:0000256" key="7">
    <source>
        <dbReference type="SAM" id="Phobius"/>
    </source>
</evidence>
<protein>
    <submittedName>
        <fullName evidence="9">MMPL family protein</fullName>
    </submittedName>
</protein>
<dbReference type="Gene3D" id="1.20.1640.10">
    <property type="entry name" value="Multidrug efflux transporter AcrB transmembrane domain"/>
    <property type="match status" value="2"/>
</dbReference>
<feature type="transmembrane region" description="Helical" evidence="7">
    <location>
        <begin position="381"/>
        <end position="402"/>
    </location>
</feature>
<comment type="subcellular location">
    <subcellularLocation>
        <location evidence="1">Cell membrane</location>
        <topology evidence="1">Multi-pass membrane protein</topology>
    </subcellularLocation>
</comment>
<keyword evidence="5 7" id="KW-0472">Membrane</keyword>
<feature type="transmembrane region" description="Helical" evidence="7">
    <location>
        <begin position="437"/>
        <end position="455"/>
    </location>
</feature>
<accession>A0A518KEY1</accession>
<feature type="transmembrane region" description="Helical" evidence="7">
    <location>
        <begin position="240"/>
        <end position="259"/>
    </location>
</feature>
<dbReference type="SUPFAM" id="SSF82866">
    <property type="entry name" value="Multidrug efflux transporter AcrB transmembrane domain"/>
    <property type="match status" value="2"/>
</dbReference>
<feature type="domain" description="Membrane transport protein MMPL" evidence="8">
    <location>
        <begin position="197"/>
        <end position="436"/>
    </location>
</feature>
<feature type="transmembrane region" description="Helical" evidence="7">
    <location>
        <begin position="306"/>
        <end position="328"/>
    </location>
</feature>
<dbReference type="PANTHER" id="PTHR33406:SF12">
    <property type="entry name" value="BLR2997 PROTEIN"/>
    <property type="match status" value="1"/>
</dbReference>
<dbReference type="KEGG" id="bmei:Spa11_45630"/>
<evidence type="ECO:0000259" key="8">
    <source>
        <dbReference type="Pfam" id="PF03176"/>
    </source>
</evidence>
<keyword evidence="3 7" id="KW-0812">Transmembrane</keyword>
<feature type="transmembrane region" description="Helical" evidence="7">
    <location>
        <begin position="817"/>
        <end position="835"/>
    </location>
</feature>
<name>A0A518KEY1_9BACT</name>
<dbReference type="RefSeq" id="WP_231933081.1">
    <property type="nucleotide sequence ID" value="NZ_CP036349.1"/>
</dbReference>
<feature type="region of interest" description="Disordered" evidence="6">
    <location>
        <begin position="1"/>
        <end position="21"/>
    </location>
</feature>
<dbReference type="InterPro" id="IPR050545">
    <property type="entry name" value="Mycobact_MmpL"/>
</dbReference>
<dbReference type="Proteomes" id="UP000316426">
    <property type="component" value="Chromosome"/>
</dbReference>
<dbReference type="PANTHER" id="PTHR33406">
    <property type="entry name" value="MEMBRANE PROTEIN MJ1562-RELATED"/>
    <property type="match status" value="1"/>
</dbReference>
<gene>
    <name evidence="9" type="ORF">Spa11_45630</name>
</gene>
<feature type="transmembrane region" description="Helical" evidence="7">
    <location>
        <begin position="349"/>
        <end position="369"/>
    </location>
</feature>
<evidence type="ECO:0000256" key="1">
    <source>
        <dbReference type="ARBA" id="ARBA00004651"/>
    </source>
</evidence>
<keyword evidence="2" id="KW-1003">Cell membrane</keyword>
<feature type="transmembrane region" description="Helical" evidence="7">
    <location>
        <begin position="791"/>
        <end position="810"/>
    </location>
</feature>
<feature type="domain" description="Membrane transport protein MMPL" evidence="8">
    <location>
        <begin position="732"/>
        <end position="969"/>
    </location>
</feature>
<keyword evidence="4 7" id="KW-1133">Transmembrane helix</keyword>
<reference evidence="9 10" key="1">
    <citation type="submission" date="2019-02" db="EMBL/GenBank/DDBJ databases">
        <title>Deep-cultivation of Planctomycetes and their phenomic and genomic characterization uncovers novel biology.</title>
        <authorList>
            <person name="Wiegand S."/>
            <person name="Jogler M."/>
            <person name="Boedeker C."/>
            <person name="Pinto D."/>
            <person name="Vollmers J."/>
            <person name="Rivas-Marin E."/>
            <person name="Kohn T."/>
            <person name="Peeters S.H."/>
            <person name="Heuer A."/>
            <person name="Rast P."/>
            <person name="Oberbeckmann S."/>
            <person name="Bunk B."/>
            <person name="Jeske O."/>
            <person name="Meyerdierks A."/>
            <person name="Storesund J.E."/>
            <person name="Kallscheuer N."/>
            <person name="Luecker S."/>
            <person name="Lage O.M."/>
            <person name="Pohl T."/>
            <person name="Merkel B.J."/>
            <person name="Hornburger P."/>
            <person name="Mueller R.-W."/>
            <person name="Bruemmer F."/>
            <person name="Labrenz M."/>
            <person name="Spormann A.M."/>
            <person name="Op den Camp H."/>
            <person name="Overmann J."/>
            <person name="Amann R."/>
            <person name="Jetten M.S.M."/>
            <person name="Mascher T."/>
            <person name="Medema M.H."/>
            <person name="Devos D.P."/>
            <person name="Kaster A.-K."/>
            <person name="Ovreas L."/>
            <person name="Rohde M."/>
            <person name="Galperin M.Y."/>
            <person name="Jogler C."/>
        </authorList>
    </citation>
    <scope>NUCLEOTIDE SEQUENCE [LARGE SCALE GENOMIC DNA]</scope>
    <source>
        <strain evidence="9 10">Spa11</strain>
    </source>
</reference>
<proteinExistence type="predicted"/>
<feature type="transmembrane region" description="Helical" evidence="7">
    <location>
        <begin position="266"/>
        <end position="286"/>
    </location>
</feature>
<sequence length="1025" mass="111110">MSKPIDPTSGPPAGDAANENADRETFLSRRTWGLPHYLWIALAVTFALVFIPRGARKALESNTNKAEDWLPAAYAESADLTWFRDHFVHESFVLISWDGCTLGNPEKLRLLAEKLRAETDKKGGWRWYPRVMTGPETIEQLITGPASLSRTGAIERLEGALVGPPKVGADGESLGDESRVTCLLAYLDDQLTSSNLQMRRAVERVRDIAHKECGVPLDNIHMGGPPVDNITIDIEGERTLFRLAGLAGLVGISLAYLCFRSKKLTAMVFWTAGASAGMGLSLVYWFGGVEMFVMGLSQPRLGTADAILMSMPAVVYVLALSGAIHFVNYYKDERIEHGQNGAVERAVRISWGPCLLAAFTTAIGLGSLAASDILPIQKFGIFTAIGVVVAVALLYGIMPVFLHRFPPSRRVVEDRTGHKDRGPAWHTPLARFVTRRYALTSILCLAAMGLLALGLPKIRTSVQLLNLLDEDCRLIHDYAWLEENLGNLVPMEVIVALDDNQLRSPDEKAVDLEADGKDARYRMTMFERAELARKLQAQVESLDEVSRALSAATFGAQARDDGGSASTRRAIEFTTSQALEESRGDLNEYLLAETIDGKTTGRELWRISARVTALGDVDYGRFVQNLREKVEPVLDAYQQRDELVRRLNEGDAESEGGKPLDTARVCLLTASNDPESPRLPKPGTPESRLAELLQKSAIGSFTVYPLESYKAIDEAKQAQLREQLAQRFDAVVSLDPALAKELEGVAVTTLDAEAAVAEAIPAAEATAVYTGVVPLVYKTQRELLTSLKDSILSATVLIAIVMMFVLRGVAAGIASMLPNVFPIVVVFGALGWLGIKVDIGIMMAASVALGVAVDDTLHFLTWFGRGVREGLDRRTAVEQAFDRCATAMLQTTLIGGMGLAVFAVSTFTPTQQFGSLMITILAIALVGDLIMLPALLCGPLGWFFAPKAPATPGVFPHDEGSSITPTPKPVKPVYVPETPPQALAETPAPQRTAPKAASEPLTPANAALRSKLQKFRRSQAGDSAN</sequence>